<feature type="compositionally biased region" description="Polar residues" evidence="2">
    <location>
        <begin position="397"/>
        <end position="417"/>
    </location>
</feature>
<reference evidence="4 5" key="1">
    <citation type="journal article" date="2018" name="PLoS ONE">
        <title>The draft genome of Kipferlia bialata reveals reductive genome evolution in fornicate parasites.</title>
        <authorList>
            <person name="Tanifuji G."/>
            <person name="Takabayashi S."/>
            <person name="Kume K."/>
            <person name="Takagi M."/>
            <person name="Nakayama T."/>
            <person name="Kamikawa R."/>
            <person name="Inagaki Y."/>
            <person name="Hashimoto T."/>
        </authorList>
    </citation>
    <scope>NUCLEOTIDE SEQUENCE [LARGE SCALE GENOMIC DNA]</scope>
    <source>
        <strain evidence="4">NY0173</strain>
    </source>
</reference>
<dbReference type="OrthoDB" id="264536at2759"/>
<dbReference type="PANTHER" id="PTHR42180">
    <property type="entry name" value="HOMOLOGY DOMAIN-CONTAINING PROTEIN,PUTATIVE-RELATED"/>
    <property type="match status" value="1"/>
</dbReference>
<feature type="compositionally biased region" description="Basic and acidic residues" evidence="2">
    <location>
        <begin position="432"/>
        <end position="441"/>
    </location>
</feature>
<protein>
    <recommendedName>
        <fullName evidence="3">Calponin-homology (CH) domain-containing protein</fullName>
    </recommendedName>
</protein>
<comment type="caution">
    <text evidence="4">The sequence shown here is derived from an EMBL/GenBank/DDBJ whole genome shotgun (WGS) entry which is preliminary data.</text>
</comment>
<gene>
    <name evidence="4" type="ORF">KIPB_000864</name>
</gene>
<name>A0A9K3CP63_9EUKA</name>
<feature type="coiled-coil region" evidence="1">
    <location>
        <begin position="538"/>
        <end position="597"/>
    </location>
</feature>
<feature type="coiled-coil region" evidence="1">
    <location>
        <begin position="659"/>
        <end position="686"/>
    </location>
</feature>
<feature type="compositionally biased region" description="Basic and acidic residues" evidence="2">
    <location>
        <begin position="455"/>
        <end position="478"/>
    </location>
</feature>
<feature type="compositionally biased region" description="Basic and acidic residues" evidence="2">
    <location>
        <begin position="374"/>
        <end position="383"/>
    </location>
</feature>
<feature type="compositionally biased region" description="Basic and acidic residues" evidence="2">
    <location>
        <begin position="273"/>
        <end position="356"/>
    </location>
</feature>
<dbReference type="PANTHER" id="PTHR42180:SF4">
    <property type="entry name" value="CALPONIN-HOMOLOGY (CH) DOMAIN-CONTAINING PROTEIN"/>
    <property type="match status" value="1"/>
</dbReference>
<dbReference type="EMBL" id="BDIP01000108">
    <property type="protein sequence ID" value="GIQ80117.1"/>
    <property type="molecule type" value="Genomic_DNA"/>
</dbReference>
<dbReference type="AlphaFoldDB" id="A0A9K3CP63"/>
<evidence type="ECO:0000256" key="1">
    <source>
        <dbReference type="SAM" id="Coils"/>
    </source>
</evidence>
<feature type="region of interest" description="Disordered" evidence="2">
    <location>
        <begin position="163"/>
        <end position="482"/>
    </location>
</feature>
<organism evidence="4 5">
    <name type="scientific">Kipferlia bialata</name>
    <dbReference type="NCBI Taxonomy" id="797122"/>
    <lineage>
        <taxon>Eukaryota</taxon>
        <taxon>Metamonada</taxon>
        <taxon>Carpediemonas-like organisms</taxon>
        <taxon>Kipferlia</taxon>
    </lineage>
</organism>
<feature type="non-terminal residue" evidence="4">
    <location>
        <position position="1"/>
    </location>
</feature>
<keyword evidence="5" id="KW-1185">Reference proteome</keyword>
<evidence type="ECO:0000313" key="4">
    <source>
        <dbReference type="EMBL" id="GIQ80117.1"/>
    </source>
</evidence>
<dbReference type="Proteomes" id="UP000265618">
    <property type="component" value="Unassembled WGS sequence"/>
</dbReference>
<evidence type="ECO:0000313" key="5">
    <source>
        <dbReference type="Proteomes" id="UP000265618"/>
    </source>
</evidence>
<feature type="compositionally biased region" description="Basic and acidic residues" evidence="2">
    <location>
        <begin position="172"/>
        <end position="184"/>
    </location>
</feature>
<accession>A0A9K3CP63</accession>
<sequence length="908" mass="101828">MDQVYTSPVGKAQLLAWAAHISDLPTKGWSSIKDGVICLQLFHSIWPNVADLASTDISWSPQSMEAMEANWAVITQYMEDLGIPTNIVDFNKVIARDAKSIYNLLVMLFFLQNLSVNQAFSVDFKLPVEPLLADFLQSPASIECLITGGAGDFADYQASQVTYDGSPQTQLDRGRGVEAEREGEGVGEDSDGDVAVETERIPTSNSVPFPGNSRDPNAMDYPTSSRERESETEASSVQDIAVYAAPPLPQEGEAERHDGRPVIARPSLTIETETDREREREEARERDMEREREREREAEMERQRERDLQRQMEQEREMDREREREQEMAKERAEAEAREQEQREREQREREQERVTVKPVSAMSSGYMFNSQRYSEERARESDSIVVESDVPPTVSDMPNPTLQQRVLSDEFQSPQYDPSALPALPTYSRPSESRSDRDRATPVPTHTHTHSHSHSIETEVPRERERGREREMQRDSGEGQVAAVQTELTWYELEARSIACAQDKARVASLLRQERGQPGEGLEWSSPDRERVGEYVISDLKQRLAEQKAVSARLAAERDSARAIMHRDRIACNYKVDVLSQRLRDAEAETERVRHMRTGADTRGQQAAVLTHIQALSGQINLEMESLMESGMPMDDARHIQAELATLRRLRSAHTLEIEELMVARQQDEETIQAMAQRVQMCEERIRDIHSLYQKHDADLVLGVAMTEGSGDEGVVSDGAVSGQSIRAANALRDRIGELLASLQVEVPSDLPEALSPTERSLVLALVRSRDDLAHLSALHNRVREEADVMLRRLKAVYSAVSSATAPADQVVSTLRSAARDDTLPVDIVGALTTYLAENRVLSHEVKRLTGVEKFLRSKCALFDRRNAAMGFGSYAIDAQFLTRNAEAAGQDLSSMPDMGPVPVAVP</sequence>
<dbReference type="Gene3D" id="1.10.418.10">
    <property type="entry name" value="Calponin-like domain"/>
    <property type="match status" value="1"/>
</dbReference>
<evidence type="ECO:0000259" key="3">
    <source>
        <dbReference type="PROSITE" id="PS50021"/>
    </source>
</evidence>
<dbReference type="PROSITE" id="PS50021">
    <property type="entry name" value="CH"/>
    <property type="match status" value="1"/>
</dbReference>
<dbReference type="InterPro" id="IPR001715">
    <property type="entry name" value="CH_dom"/>
</dbReference>
<dbReference type="InterPro" id="IPR036872">
    <property type="entry name" value="CH_dom_sf"/>
</dbReference>
<proteinExistence type="predicted"/>
<feature type="compositionally biased region" description="Polar residues" evidence="2">
    <location>
        <begin position="362"/>
        <end position="373"/>
    </location>
</feature>
<evidence type="ECO:0000256" key="2">
    <source>
        <dbReference type="SAM" id="MobiDB-lite"/>
    </source>
</evidence>
<dbReference type="SUPFAM" id="SSF47576">
    <property type="entry name" value="Calponin-homology domain, CH-domain"/>
    <property type="match status" value="1"/>
</dbReference>
<keyword evidence="1" id="KW-0175">Coiled coil</keyword>
<feature type="compositionally biased region" description="Acidic residues" evidence="2">
    <location>
        <begin position="185"/>
        <end position="196"/>
    </location>
</feature>
<feature type="domain" description="Calponin-homology (CH)" evidence="3">
    <location>
        <begin position="1"/>
        <end position="113"/>
    </location>
</feature>